<dbReference type="KEGG" id="raj:RA11412_2231"/>
<evidence type="ECO:0000313" key="3">
    <source>
        <dbReference type="Proteomes" id="UP000250241"/>
    </source>
</evidence>
<dbReference type="Gene3D" id="1.10.287.100">
    <property type="match status" value="1"/>
</dbReference>
<dbReference type="SUPFAM" id="SSF159659">
    <property type="entry name" value="Cgl1923-like"/>
    <property type="match status" value="1"/>
</dbReference>
<dbReference type="GeneID" id="93862712"/>
<dbReference type="InterPro" id="IPR019151">
    <property type="entry name" value="Proteasome_assmbl_chaperone_2"/>
</dbReference>
<accession>A0A2Z5R1T3</accession>
<keyword evidence="3" id="KW-1185">Reference proteome</keyword>
<sequence length="302" mass="34128">MLNPDDLYLAKNSILSDERLRDLPLVVAFSSPQDAGATAGQFGTFLLDNLKHVAIAEFDSDQLHDYRARRPHIVFNRDHFEDPVFPKLKLYVVEDSLDKPFLLLTGSEPDFQWQRFQQAMLGIAQRLQPSLVVFISAFPMPVPHTRPVPVTAHGSRKDLIDGISAWRPKAELHANMTNLLEVLFTEHGFDTVGFGVNVPQYISDADLPQGTLAALEYVTMATRLSLPTDQLREAARTVHGQINEQMAQHPEVQSMVSSYEENYDANYRSSNMLIPLSQRDADKVLGRDEIGALFEQFLHERE</sequence>
<name>A0A2Z5R1T3_9MICC</name>
<dbReference type="Pfam" id="PF09754">
    <property type="entry name" value="PAC2"/>
    <property type="match status" value="1"/>
</dbReference>
<dbReference type="InterPro" id="IPR008492">
    <property type="entry name" value="Rv2714-like"/>
</dbReference>
<dbReference type="InterPro" id="IPR038389">
    <property type="entry name" value="PSMG2_sf"/>
</dbReference>
<reference evidence="1 3" key="1">
    <citation type="submission" date="2016-10" db="EMBL/GenBank/DDBJ databases">
        <title>Genome sequence of Rothia aeria strain JCM11412.</title>
        <authorList>
            <person name="Nambu T."/>
        </authorList>
    </citation>
    <scope>NUCLEOTIDE SEQUENCE [LARGE SCALE GENOMIC DNA]</scope>
    <source>
        <strain evidence="1 3">JCM 11412</strain>
    </source>
</reference>
<dbReference type="EMBL" id="AP017895">
    <property type="protein sequence ID" value="BAV88530.1"/>
    <property type="molecule type" value="Genomic_DNA"/>
</dbReference>
<organism evidence="1 3">
    <name type="scientific">Rothia aeria</name>
    <dbReference type="NCBI Taxonomy" id="172042"/>
    <lineage>
        <taxon>Bacteria</taxon>
        <taxon>Bacillati</taxon>
        <taxon>Actinomycetota</taxon>
        <taxon>Actinomycetes</taxon>
        <taxon>Micrococcales</taxon>
        <taxon>Micrococcaceae</taxon>
        <taxon>Rothia</taxon>
    </lineage>
</organism>
<evidence type="ECO:0000313" key="1">
    <source>
        <dbReference type="EMBL" id="BAV88530.1"/>
    </source>
</evidence>
<evidence type="ECO:0000313" key="2">
    <source>
        <dbReference type="EMBL" id="VEI23383.1"/>
    </source>
</evidence>
<dbReference type="RefSeq" id="WP_006887388.1">
    <property type="nucleotide sequence ID" value="NZ_CAJPQC010000005.1"/>
</dbReference>
<dbReference type="Proteomes" id="UP000250241">
    <property type="component" value="Chromosome"/>
</dbReference>
<evidence type="ECO:0000313" key="4">
    <source>
        <dbReference type="Proteomes" id="UP000282386"/>
    </source>
</evidence>
<protein>
    <submittedName>
        <fullName evidence="2">PAC2 family</fullName>
    </submittedName>
</protein>
<dbReference type="PIRSF" id="PIRSF028754">
    <property type="entry name" value="UCP028754"/>
    <property type="match status" value="1"/>
</dbReference>
<reference evidence="2 4" key="2">
    <citation type="submission" date="2018-12" db="EMBL/GenBank/DDBJ databases">
        <authorList>
            <consortium name="Pathogen Informatics"/>
        </authorList>
    </citation>
    <scope>NUCLEOTIDE SEQUENCE [LARGE SCALE GENOMIC DNA]</scope>
    <source>
        <strain evidence="2 4">NCTC10207</strain>
    </source>
</reference>
<dbReference type="AlphaFoldDB" id="A0A2Z5R1T3"/>
<dbReference type="EMBL" id="LR134479">
    <property type="protein sequence ID" value="VEI23383.1"/>
    <property type="molecule type" value="Genomic_DNA"/>
</dbReference>
<dbReference type="Proteomes" id="UP000282386">
    <property type="component" value="Chromosome"/>
</dbReference>
<proteinExistence type="predicted"/>
<dbReference type="Gene3D" id="3.40.50.10900">
    <property type="entry name" value="PAC-like subunit"/>
    <property type="match status" value="1"/>
</dbReference>
<gene>
    <name evidence="2" type="ORF">NCTC10207_01490</name>
    <name evidence="1" type="ORF">RA11412_2231</name>
</gene>